<feature type="transmembrane region" description="Helical" evidence="5">
    <location>
        <begin position="126"/>
        <end position="144"/>
    </location>
</feature>
<keyword evidence="8" id="KW-1185">Reference proteome</keyword>
<evidence type="ECO:0000313" key="8">
    <source>
        <dbReference type="Proteomes" id="UP000587527"/>
    </source>
</evidence>
<evidence type="ECO:0000259" key="6">
    <source>
        <dbReference type="Pfam" id="PF04932"/>
    </source>
</evidence>
<dbReference type="PANTHER" id="PTHR37422:SF23">
    <property type="entry name" value="TEICHURONIC ACID BIOSYNTHESIS PROTEIN TUAE"/>
    <property type="match status" value="1"/>
</dbReference>
<evidence type="ECO:0000256" key="5">
    <source>
        <dbReference type="SAM" id="Phobius"/>
    </source>
</evidence>
<feature type="transmembrane region" description="Helical" evidence="5">
    <location>
        <begin position="156"/>
        <end position="173"/>
    </location>
</feature>
<dbReference type="PANTHER" id="PTHR37422">
    <property type="entry name" value="TEICHURONIC ACID BIOSYNTHESIS PROTEIN TUAE"/>
    <property type="match status" value="1"/>
</dbReference>
<proteinExistence type="predicted"/>
<dbReference type="InterPro" id="IPR051533">
    <property type="entry name" value="WaaL-like"/>
</dbReference>
<keyword evidence="4 5" id="KW-0472">Membrane</keyword>
<feature type="transmembrane region" description="Helical" evidence="5">
    <location>
        <begin position="398"/>
        <end position="416"/>
    </location>
</feature>
<evidence type="ECO:0000256" key="1">
    <source>
        <dbReference type="ARBA" id="ARBA00004141"/>
    </source>
</evidence>
<dbReference type="GO" id="GO:0016874">
    <property type="term" value="F:ligase activity"/>
    <property type="evidence" value="ECO:0007669"/>
    <property type="project" value="UniProtKB-KW"/>
</dbReference>
<dbReference type="GO" id="GO:0016020">
    <property type="term" value="C:membrane"/>
    <property type="evidence" value="ECO:0007669"/>
    <property type="project" value="UniProtKB-SubCell"/>
</dbReference>
<feature type="transmembrane region" description="Helical" evidence="5">
    <location>
        <begin position="93"/>
        <end position="114"/>
    </location>
</feature>
<dbReference type="Proteomes" id="UP000587527">
    <property type="component" value="Unassembled WGS sequence"/>
</dbReference>
<feature type="transmembrane region" description="Helical" evidence="5">
    <location>
        <begin position="33"/>
        <end position="53"/>
    </location>
</feature>
<feature type="transmembrane region" description="Helical" evidence="5">
    <location>
        <begin position="59"/>
        <end position="81"/>
    </location>
</feature>
<keyword evidence="7" id="KW-0436">Ligase</keyword>
<evidence type="ECO:0000256" key="2">
    <source>
        <dbReference type="ARBA" id="ARBA00022692"/>
    </source>
</evidence>
<evidence type="ECO:0000313" key="7">
    <source>
        <dbReference type="EMBL" id="MBB5872089.1"/>
    </source>
</evidence>
<feature type="domain" description="O-antigen ligase-related" evidence="6">
    <location>
        <begin position="243"/>
        <end position="372"/>
    </location>
</feature>
<dbReference type="InterPro" id="IPR007016">
    <property type="entry name" value="O-antigen_ligase-rel_domated"/>
</dbReference>
<dbReference type="EMBL" id="JACHMN010000003">
    <property type="protein sequence ID" value="MBB5872089.1"/>
    <property type="molecule type" value="Genomic_DNA"/>
</dbReference>
<feature type="transmembrane region" description="Helical" evidence="5">
    <location>
        <begin position="366"/>
        <end position="386"/>
    </location>
</feature>
<name>A0A841BY94_9ACTN</name>
<dbReference type="RefSeq" id="WP_184841440.1">
    <property type="nucleotide sequence ID" value="NZ_JACHMN010000003.1"/>
</dbReference>
<keyword evidence="2 5" id="KW-0812">Transmembrane</keyword>
<sequence>MTATGIGAYADFDPSEVSEGTYASRMRRHVIDVASVLNLLIILLMLLPSRLIVPQMSNFGRPALVLGMLLMAIWVVARVHPGLTVRGHQPMRWVSLIFVLSLLASYVAGGMRGLPPLESSGADRELILWMIFLGVVLAAADGIATMVRFEDLVRMLVWCGGLMGLIGNLQFALNFDVTQYMKFPGLQLIAELEGLEARSGFYRVASTATHYIEFSVVMAMLLPLGIHLVRFGKTRPLRQAAGAASLLMASAVPITLSRSGMLAALAAAVILFPFWPNRTRFNIGVVSLGMIAGMALVRPGFIGTLLGLFSNMSDDPSIEGRTSDYDIVFSYVREAPWFGRGYGTFIPKLYIILDNQWLGQLVSGGYVGLFALALLHITAIVLAIFIYRRSTTPEGKHLALCFVAVQVIAMLAGATFDSFGFTTFSTTFALLTGMTGALWRLTHPDRKIRHTVHGGLG</sequence>
<protein>
    <submittedName>
        <fullName evidence="7">O-antigen ligase</fullName>
    </submittedName>
</protein>
<keyword evidence="3 5" id="KW-1133">Transmembrane helix</keyword>
<feature type="transmembrane region" description="Helical" evidence="5">
    <location>
        <begin position="260"/>
        <end position="276"/>
    </location>
</feature>
<dbReference type="Pfam" id="PF04932">
    <property type="entry name" value="Wzy_C"/>
    <property type="match status" value="1"/>
</dbReference>
<comment type="subcellular location">
    <subcellularLocation>
        <location evidence="1">Membrane</location>
        <topology evidence="1">Multi-pass membrane protein</topology>
    </subcellularLocation>
</comment>
<comment type="caution">
    <text evidence="7">The sequence shown here is derived from an EMBL/GenBank/DDBJ whole genome shotgun (WGS) entry which is preliminary data.</text>
</comment>
<dbReference type="AlphaFoldDB" id="A0A841BY94"/>
<gene>
    <name evidence="7" type="ORF">F4553_005523</name>
</gene>
<feature type="transmembrane region" description="Helical" evidence="5">
    <location>
        <begin position="422"/>
        <end position="441"/>
    </location>
</feature>
<accession>A0A841BY94</accession>
<evidence type="ECO:0000256" key="3">
    <source>
        <dbReference type="ARBA" id="ARBA00022989"/>
    </source>
</evidence>
<organism evidence="7 8">
    <name type="scientific">Allocatelliglobosispora scoriae</name>
    <dbReference type="NCBI Taxonomy" id="643052"/>
    <lineage>
        <taxon>Bacteria</taxon>
        <taxon>Bacillati</taxon>
        <taxon>Actinomycetota</taxon>
        <taxon>Actinomycetes</taxon>
        <taxon>Micromonosporales</taxon>
        <taxon>Micromonosporaceae</taxon>
        <taxon>Allocatelliglobosispora</taxon>
    </lineage>
</organism>
<feature type="transmembrane region" description="Helical" evidence="5">
    <location>
        <begin position="283"/>
        <end position="309"/>
    </location>
</feature>
<reference evidence="7 8" key="1">
    <citation type="submission" date="2020-08" db="EMBL/GenBank/DDBJ databases">
        <title>Sequencing the genomes of 1000 actinobacteria strains.</title>
        <authorList>
            <person name="Klenk H.-P."/>
        </authorList>
    </citation>
    <scope>NUCLEOTIDE SEQUENCE [LARGE SCALE GENOMIC DNA]</scope>
    <source>
        <strain evidence="7 8">DSM 45362</strain>
    </source>
</reference>
<evidence type="ECO:0000256" key="4">
    <source>
        <dbReference type="ARBA" id="ARBA00023136"/>
    </source>
</evidence>